<name>A0ABT3G649_9BACT</name>
<evidence type="ECO:0000256" key="1">
    <source>
        <dbReference type="SAM" id="SignalP"/>
    </source>
</evidence>
<proteinExistence type="predicted"/>
<dbReference type="EMBL" id="JAPDDR010000008">
    <property type="protein sequence ID" value="MCW1915137.1"/>
    <property type="molecule type" value="Genomic_DNA"/>
</dbReference>
<dbReference type="Proteomes" id="UP001165653">
    <property type="component" value="Unassembled WGS sequence"/>
</dbReference>
<feature type="chain" id="PRO_5047176013" evidence="1">
    <location>
        <begin position="19"/>
        <end position="110"/>
    </location>
</feature>
<evidence type="ECO:0000313" key="3">
    <source>
        <dbReference type="Proteomes" id="UP001165653"/>
    </source>
</evidence>
<gene>
    <name evidence="2" type="ORF">OJ996_16240</name>
</gene>
<accession>A0ABT3G649</accession>
<organism evidence="2 3">
    <name type="scientific">Luteolibacter rhizosphaerae</name>
    <dbReference type="NCBI Taxonomy" id="2989719"/>
    <lineage>
        <taxon>Bacteria</taxon>
        <taxon>Pseudomonadati</taxon>
        <taxon>Verrucomicrobiota</taxon>
        <taxon>Verrucomicrobiia</taxon>
        <taxon>Verrucomicrobiales</taxon>
        <taxon>Verrucomicrobiaceae</taxon>
        <taxon>Luteolibacter</taxon>
    </lineage>
</organism>
<keyword evidence="1" id="KW-0732">Signal</keyword>
<keyword evidence="3" id="KW-1185">Reference proteome</keyword>
<comment type="caution">
    <text evidence="2">The sequence shown here is derived from an EMBL/GenBank/DDBJ whole genome shotgun (WGS) entry which is preliminary data.</text>
</comment>
<feature type="signal peptide" evidence="1">
    <location>
        <begin position="1"/>
        <end position="18"/>
    </location>
</feature>
<dbReference type="RefSeq" id="WP_264514676.1">
    <property type="nucleotide sequence ID" value="NZ_JAPDDR010000008.1"/>
</dbReference>
<reference evidence="2" key="1">
    <citation type="submission" date="2022-10" db="EMBL/GenBank/DDBJ databases">
        <title>Luteolibacter sp. GHJ8, whole genome shotgun sequencing project.</title>
        <authorList>
            <person name="Zhao G."/>
            <person name="Shen L."/>
        </authorList>
    </citation>
    <scope>NUCLEOTIDE SEQUENCE</scope>
    <source>
        <strain evidence="2">GHJ8</strain>
    </source>
</reference>
<protein>
    <submittedName>
        <fullName evidence="2">Uncharacterized protein</fullName>
    </submittedName>
</protein>
<sequence length="110" mass="12526">MRSIVSAILILSASLACSEEEAATKITVHLCGEARKPGKHEIPPACSYEELEKATGGWTEWGSGKRFFFLRFPRWKGFSCRMVCNNAYRRSCNPGNWRRRMAASSFFRET</sequence>
<dbReference type="PROSITE" id="PS51257">
    <property type="entry name" value="PROKAR_LIPOPROTEIN"/>
    <property type="match status" value="1"/>
</dbReference>
<evidence type="ECO:0000313" key="2">
    <source>
        <dbReference type="EMBL" id="MCW1915137.1"/>
    </source>
</evidence>